<feature type="compositionally biased region" description="Polar residues" evidence="1">
    <location>
        <begin position="52"/>
        <end position="62"/>
    </location>
</feature>
<evidence type="ECO:0000313" key="4">
    <source>
        <dbReference type="Proteomes" id="UP001172673"/>
    </source>
</evidence>
<dbReference type="CDD" id="cd19481">
    <property type="entry name" value="RecA-like_protease"/>
    <property type="match status" value="1"/>
</dbReference>
<organism evidence="3 4">
    <name type="scientific">Cladophialophora chaetospira</name>
    <dbReference type="NCBI Taxonomy" id="386627"/>
    <lineage>
        <taxon>Eukaryota</taxon>
        <taxon>Fungi</taxon>
        <taxon>Dikarya</taxon>
        <taxon>Ascomycota</taxon>
        <taxon>Pezizomycotina</taxon>
        <taxon>Eurotiomycetes</taxon>
        <taxon>Chaetothyriomycetidae</taxon>
        <taxon>Chaetothyriales</taxon>
        <taxon>Herpotrichiellaceae</taxon>
        <taxon>Cladophialophora</taxon>
    </lineage>
</organism>
<gene>
    <name evidence="3" type="ORF">H2200_003872</name>
</gene>
<protein>
    <recommendedName>
        <fullName evidence="2">AAA+ ATPase domain-containing protein</fullName>
    </recommendedName>
</protein>
<reference evidence="3" key="1">
    <citation type="submission" date="2022-10" db="EMBL/GenBank/DDBJ databases">
        <title>Culturing micro-colonial fungi from biological soil crusts in the Mojave desert and describing Neophaeococcomyces mojavensis, and introducing the new genera and species Taxawa tesnikishii.</title>
        <authorList>
            <person name="Kurbessoian T."/>
            <person name="Stajich J.E."/>
        </authorList>
    </citation>
    <scope>NUCLEOTIDE SEQUENCE</scope>
    <source>
        <strain evidence="3">TK_41</strain>
    </source>
</reference>
<sequence length="748" mass="84976">MSGYDHQDFDGTGPGLDFSQLDPDDSPETQDIEYRQLDRDIDYKDDDVHYQQAPTLTNSKPDNTSKDDSTSDAGIMVGVQELCRADAKSAWRSMAAGDIQPKIEDTTRKQKYALIVRREKISKNSVLALHSITVKCQLMRQILGRVFEHYEGIDMKLKEVTFEAPFREFYHRWHRFEKICTEQHPEQQRQHLGLLFKLIRKEVLPHVEATQDMIQSGVISYKYLWAIFPPNIHICSKVNGQDRFYLFKRSAYQTLSGLGRTPGFIVSCQYIDSDGVLVGYVDKTIFIYPFCGTQKITDLQVFPSHLHPDIEALVDKLHSRGRQLEKLNGFNHVSYSGELIELQQVYTGEHRRVENARIIVDPQSYWVYNRNHEHPNPRPSKEVRSTPKASGVNVKDSVSNALSEIVGAAAENFRELVDRYERNRASSGSKFYVDSIRPIQWTENSLNELVLPKGYKDIMYAFVNEQLCHNNVYKSVIESKGQGFIMLLSGEPGVGKTLTAESGTVLSRSEERGSLHGTVCEEMKTPLLYMTAGELGEDAATLERTLNLILDLAVKWHAVLLLDECDMFLARRTTANIHRNRLVSVFLTKLEYYTGILFLTTNRISAFDPAFESRIHLSVNYPALDLDSRMRIWRTAIHGASQADRDSSSDGEAVTVKTLADVPVDNTSQITEQQLQLLAKHKLNGREIKNTVKAASLLAKRDNSMSVYGHLDWVLRVKKESFPSGWQLQGASAAARFRGFLRKLLSPT</sequence>
<feature type="compositionally biased region" description="Acidic residues" evidence="1">
    <location>
        <begin position="22"/>
        <end position="31"/>
    </location>
</feature>
<dbReference type="PANTHER" id="PTHR46411">
    <property type="entry name" value="FAMILY ATPASE, PUTATIVE-RELATED"/>
    <property type="match status" value="1"/>
</dbReference>
<evidence type="ECO:0000256" key="1">
    <source>
        <dbReference type="SAM" id="MobiDB-lite"/>
    </source>
</evidence>
<comment type="caution">
    <text evidence="3">The sequence shown here is derived from an EMBL/GenBank/DDBJ whole genome shotgun (WGS) entry which is preliminary data.</text>
</comment>
<dbReference type="Gene3D" id="3.40.50.300">
    <property type="entry name" value="P-loop containing nucleotide triphosphate hydrolases"/>
    <property type="match status" value="1"/>
</dbReference>
<evidence type="ECO:0000259" key="2">
    <source>
        <dbReference type="SMART" id="SM00382"/>
    </source>
</evidence>
<feature type="domain" description="AAA+ ATPase" evidence="2">
    <location>
        <begin position="482"/>
        <end position="622"/>
    </location>
</feature>
<feature type="compositionally biased region" description="Basic and acidic residues" evidence="1">
    <location>
        <begin position="32"/>
        <end position="49"/>
    </location>
</feature>
<keyword evidence="4" id="KW-1185">Reference proteome</keyword>
<feature type="region of interest" description="Disordered" evidence="1">
    <location>
        <begin position="1"/>
        <end position="72"/>
    </location>
</feature>
<proteinExistence type="predicted"/>
<feature type="compositionally biased region" description="Basic and acidic residues" evidence="1">
    <location>
        <begin position="371"/>
        <end position="385"/>
    </location>
</feature>
<dbReference type="InterPro" id="IPR003959">
    <property type="entry name" value="ATPase_AAA_core"/>
</dbReference>
<accession>A0AA39CL48</accession>
<dbReference type="InterPro" id="IPR027417">
    <property type="entry name" value="P-loop_NTPase"/>
</dbReference>
<dbReference type="PANTHER" id="PTHR46411:SF3">
    <property type="entry name" value="AAA+ ATPASE DOMAIN-CONTAINING PROTEIN"/>
    <property type="match status" value="1"/>
</dbReference>
<dbReference type="InterPro" id="IPR054289">
    <property type="entry name" value="DUF7025"/>
</dbReference>
<dbReference type="EMBL" id="JAPDRK010000005">
    <property type="protein sequence ID" value="KAJ9612275.1"/>
    <property type="molecule type" value="Genomic_DNA"/>
</dbReference>
<dbReference type="SMART" id="SM00382">
    <property type="entry name" value="AAA"/>
    <property type="match status" value="1"/>
</dbReference>
<dbReference type="GO" id="GO:0016887">
    <property type="term" value="F:ATP hydrolysis activity"/>
    <property type="evidence" value="ECO:0007669"/>
    <property type="project" value="InterPro"/>
</dbReference>
<dbReference type="Pfam" id="PF00004">
    <property type="entry name" value="AAA"/>
    <property type="match status" value="1"/>
</dbReference>
<dbReference type="Proteomes" id="UP001172673">
    <property type="component" value="Unassembled WGS sequence"/>
</dbReference>
<dbReference type="SUPFAM" id="SSF52540">
    <property type="entry name" value="P-loop containing nucleoside triphosphate hydrolases"/>
    <property type="match status" value="1"/>
</dbReference>
<evidence type="ECO:0000313" key="3">
    <source>
        <dbReference type="EMBL" id="KAJ9612275.1"/>
    </source>
</evidence>
<dbReference type="InterPro" id="IPR003593">
    <property type="entry name" value="AAA+_ATPase"/>
</dbReference>
<name>A0AA39CL48_9EURO</name>
<dbReference type="AlphaFoldDB" id="A0AA39CL48"/>
<dbReference type="Pfam" id="PF22942">
    <property type="entry name" value="DUF7025"/>
    <property type="match status" value="1"/>
</dbReference>
<feature type="region of interest" description="Disordered" evidence="1">
    <location>
        <begin position="371"/>
        <end position="392"/>
    </location>
</feature>
<dbReference type="GO" id="GO:0005524">
    <property type="term" value="F:ATP binding"/>
    <property type="evidence" value="ECO:0007669"/>
    <property type="project" value="InterPro"/>
</dbReference>